<reference evidence="1 2" key="1">
    <citation type="journal article" date="2017" name="Water Res.">
        <title>Comammox in drinking water systems.</title>
        <authorList>
            <person name="Wang Y."/>
            <person name="Ma L."/>
            <person name="Mao Y."/>
            <person name="Jiang X."/>
            <person name="Xia Y."/>
            <person name="Yu K."/>
            <person name="Li B."/>
            <person name="Zhang T."/>
        </authorList>
    </citation>
    <scope>NUCLEOTIDE SEQUENCE [LARGE SCALE GENOMIC DNA]</scope>
    <source>
        <strain evidence="1">SG_bin8</strain>
    </source>
</reference>
<evidence type="ECO:0000313" key="2">
    <source>
        <dbReference type="Proteomes" id="UP000192872"/>
    </source>
</evidence>
<organism evidence="1 2">
    <name type="scientific">Candidatus Raskinella chloraquaticus</name>
    <dbReference type="NCBI Taxonomy" id="1951219"/>
    <lineage>
        <taxon>Bacteria</taxon>
        <taxon>Pseudomonadati</taxon>
        <taxon>Pseudomonadota</taxon>
        <taxon>Alphaproteobacteria</taxon>
        <taxon>Hyphomicrobiales</taxon>
        <taxon>Phreatobacteraceae</taxon>
        <taxon>Candidatus Raskinella</taxon>
    </lineage>
</organism>
<comment type="caution">
    <text evidence="1">The sequence shown here is derived from an EMBL/GenBank/DDBJ whole genome shotgun (WGS) entry which is preliminary data.</text>
</comment>
<proteinExistence type="predicted"/>
<gene>
    <name evidence="1" type="ORF">A4S15_00350</name>
</gene>
<dbReference type="STRING" id="1827387.A4S15_00350"/>
<dbReference type="Proteomes" id="UP000192872">
    <property type="component" value="Unassembled WGS sequence"/>
</dbReference>
<name>A0A1W9I2Q8_9HYPH</name>
<dbReference type="EMBL" id="LWDL01000005">
    <property type="protein sequence ID" value="OQW53973.1"/>
    <property type="molecule type" value="Genomic_DNA"/>
</dbReference>
<evidence type="ECO:0000313" key="1">
    <source>
        <dbReference type="EMBL" id="OQW53973.1"/>
    </source>
</evidence>
<dbReference type="InterPro" id="IPR021335">
    <property type="entry name" value="DUF2948"/>
</dbReference>
<sequence length="144" mass="15372">MDGLKLAAFDAEDLAIISAHLQGATLTVGDLAFLPLDKRFALVASRVPSAWAMNEAPARGEPCQQRRMTGIHFERVLKVATRGIDRSRPQDRLDIVAIAFTASDRPAGQVTILLTGDRDVRLDVECLEAACSDMGKAAPAGADA</sequence>
<accession>A0A1W9I2Q8</accession>
<evidence type="ECO:0008006" key="3">
    <source>
        <dbReference type="Google" id="ProtNLM"/>
    </source>
</evidence>
<dbReference type="AlphaFoldDB" id="A0A1W9I2Q8"/>
<protein>
    <recommendedName>
        <fullName evidence="3">DUF2948 domain-containing protein</fullName>
    </recommendedName>
</protein>
<dbReference type="Pfam" id="PF11164">
    <property type="entry name" value="DUF2948"/>
    <property type="match status" value="1"/>
</dbReference>